<feature type="active site" description="Charge relay system" evidence="5">
    <location>
        <position position="222"/>
    </location>
</feature>
<feature type="domain" description="Amidase" evidence="7">
    <location>
        <begin position="94"/>
        <end position="542"/>
    </location>
</feature>
<dbReference type="AlphaFoldDB" id="A0A438NCB4"/>
<feature type="binding site" evidence="6">
    <location>
        <position position="222"/>
    </location>
    <ligand>
        <name>substrate</name>
    </ligand>
</feature>
<feature type="binding site" evidence="6">
    <location>
        <begin position="243"/>
        <end position="246"/>
    </location>
    <ligand>
        <name>substrate</name>
    </ligand>
</feature>
<sequence length="556" mass="61012">MGSRPLPIIDVKPMLQGTTEYEAERLPILAEISANIPEEWYLPQDLIDNAPKDVSNIPSTCGLLNAEELEITEAYDATGLAEALAARKYTAVTVVKAFIKRAAIAHQLVRCMSQFFPQAAIEQAARLDQHLLKTGKTVGPLHGVPVTIKEHMAIAGQTSSFGMLSLRFPDDKDCQMVDILRKAGAVFFCKTNQPQAIMHMECSSYYGRTLSPYNINLSPGGSSGGESSLIALKGSVIGIGSDIGGSIRAPAAFCGLYGWKPSTGLLPMLRMLRGAMPAELNVEASAGPLGRSLRDMDLINRVTVESKPWLEDPKMIPTTWTGLKTAVPRRLKVGILDNDGFVDPQPPIKRGMAWVRKLLSDPKYSDLIEVKDFQQYKAAEALDLIKRLFLPDSGLGIVAAVEATGEPILPLTQVLLPKGGKLGDVYDVNNLRFERDTFRTEYLEHWNAQDVDVVIGPGHVGTAQEHDKTRHWAYTTIWNLVDFPGLSFPTPLKSEKGEKYAPDYKPLSDDCRLVKEAWDEGDFEGAPVGLQINARKHHDNDLFGAMAVLKDILSLP</sequence>
<dbReference type="PANTHER" id="PTHR46072:SF4">
    <property type="entry name" value="AMIDASE C550.07-RELATED"/>
    <property type="match status" value="1"/>
</dbReference>
<accession>A0A438NCB4</accession>
<comment type="caution">
    <text evidence="8">The sequence shown here is derived from an EMBL/GenBank/DDBJ whole genome shotgun (WGS) entry which is preliminary data.</text>
</comment>
<dbReference type="VEuPathDB" id="FungiDB:PV10_00531"/>
<dbReference type="InterPro" id="IPR020556">
    <property type="entry name" value="Amidase_CS"/>
</dbReference>
<evidence type="ECO:0000256" key="4">
    <source>
        <dbReference type="ARBA" id="ARBA00022801"/>
    </source>
</evidence>
<dbReference type="InterPro" id="IPR023631">
    <property type="entry name" value="Amidase_dom"/>
</dbReference>
<dbReference type="PROSITE" id="PS00571">
    <property type="entry name" value="AMIDASES"/>
    <property type="match status" value="1"/>
</dbReference>
<dbReference type="EC" id="3.5.1.4" evidence="3"/>
<evidence type="ECO:0000313" key="9">
    <source>
        <dbReference type="Proteomes" id="UP000288859"/>
    </source>
</evidence>
<dbReference type="InterPro" id="IPR036928">
    <property type="entry name" value="AS_sf"/>
</dbReference>
<organism evidence="8 9">
    <name type="scientific">Exophiala mesophila</name>
    <name type="common">Black yeast-like fungus</name>
    <dbReference type="NCBI Taxonomy" id="212818"/>
    <lineage>
        <taxon>Eukaryota</taxon>
        <taxon>Fungi</taxon>
        <taxon>Dikarya</taxon>
        <taxon>Ascomycota</taxon>
        <taxon>Pezizomycotina</taxon>
        <taxon>Eurotiomycetes</taxon>
        <taxon>Chaetothyriomycetidae</taxon>
        <taxon>Chaetothyriales</taxon>
        <taxon>Herpotrichiellaceae</taxon>
        <taxon>Exophiala</taxon>
    </lineage>
</organism>
<evidence type="ECO:0000313" key="8">
    <source>
        <dbReference type="EMBL" id="RVX73291.1"/>
    </source>
</evidence>
<evidence type="ECO:0000259" key="7">
    <source>
        <dbReference type="Pfam" id="PF01425"/>
    </source>
</evidence>
<proteinExistence type="inferred from homology"/>
<reference evidence="8 9" key="1">
    <citation type="submission" date="2017-03" db="EMBL/GenBank/DDBJ databases">
        <title>Genomes of endolithic fungi from Antarctica.</title>
        <authorList>
            <person name="Coleine C."/>
            <person name="Masonjones S."/>
            <person name="Stajich J.E."/>
        </authorList>
    </citation>
    <scope>NUCLEOTIDE SEQUENCE [LARGE SCALE GENOMIC DNA]</scope>
    <source>
        <strain evidence="8 9">CCFEE 6314</strain>
    </source>
</reference>
<dbReference type="Proteomes" id="UP000288859">
    <property type="component" value="Unassembled WGS sequence"/>
</dbReference>
<dbReference type="PIRSF" id="PIRSF001221">
    <property type="entry name" value="Amidase_fungi"/>
    <property type="match status" value="1"/>
</dbReference>
<dbReference type="EMBL" id="NAJM01000008">
    <property type="protein sequence ID" value="RVX73291.1"/>
    <property type="molecule type" value="Genomic_DNA"/>
</dbReference>
<protein>
    <recommendedName>
        <fullName evidence="3">amidase</fullName>
        <ecNumber evidence="3">3.5.1.4</ecNumber>
    </recommendedName>
</protein>
<dbReference type="SUPFAM" id="SSF75304">
    <property type="entry name" value="Amidase signature (AS) enzymes"/>
    <property type="match status" value="1"/>
</dbReference>
<evidence type="ECO:0000256" key="2">
    <source>
        <dbReference type="ARBA" id="ARBA00009199"/>
    </source>
</evidence>
<dbReference type="PANTHER" id="PTHR46072">
    <property type="entry name" value="AMIDASE-RELATED-RELATED"/>
    <property type="match status" value="1"/>
</dbReference>
<feature type="binding site" evidence="6">
    <location>
        <position position="197"/>
    </location>
    <ligand>
        <name>substrate</name>
    </ligand>
</feature>
<evidence type="ECO:0000256" key="1">
    <source>
        <dbReference type="ARBA" id="ARBA00001311"/>
    </source>
</evidence>
<dbReference type="OrthoDB" id="6428749at2759"/>
<gene>
    <name evidence="8" type="ORF">B0A52_02933</name>
</gene>
<name>A0A438NCB4_EXOME</name>
<keyword evidence="4" id="KW-0378">Hydrolase</keyword>
<evidence type="ECO:0000256" key="5">
    <source>
        <dbReference type="PIRSR" id="PIRSR001221-1"/>
    </source>
</evidence>
<comment type="similarity">
    <text evidence="2">Belongs to the amidase family.</text>
</comment>
<dbReference type="Gene3D" id="3.90.1300.10">
    <property type="entry name" value="Amidase signature (AS) domain"/>
    <property type="match status" value="1"/>
</dbReference>
<feature type="active site" description="Acyl-ester intermediate" evidence="5">
    <location>
        <position position="246"/>
    </location>
</feature>
<dbReference type="Pfam" id="PF01425">
    <property type="entry name" value="Amidase"/>
    <property type="match status" value="1"/>
</dbReference>
<comment type="catalytic activity">
    <reaction evidence="1">
        <text>a monocarboxylic acid amide + H2O = a monocarboxylate + NH4(+)</text>
        <dbReference type="Rhea" id="RHEA:12020"/>
        <dbReference type="ChEBI" id="CHEBI:15377"/>
        <dbReference type="ChEBI" id="CHEBI:28938"/>
        <dbReference type="ChEBI" id="CHEBI:35757"/>
        <dbReference type="ChEBI" id="CHEBI:83628"/>
        <dbReference type="EC" id="3.5.1.4"/>
    </reaction>
</comment>
<feature type="active site" description="Charge relay system" evidence="5">
    <location>
        <position position="149"/>
    </location>
</feature>
<evidence type="ECO:0000256" key="6">
    <source>
        <dbReference type="PIRSR" id="PIRSR001221-2"/>
    </source>
</evidence>
<evidence type="ECO:0000256" key="3">
    <source>
        <dbReference type="ARBA" id="ARBA00012922"/>
    </source>
</evidence>
<dbReference type="GO" id="GO:0004040">
    <property type="term" value="F:amidase activity"/>
    <property type="evidence" value="ECO:0007669"/>
    <property type="project" value="UniProtKB-EC"/>
</dbReference>